<gene>
    <name evidence="1" type="ORF">SAMN05660299_00030</name>
</gene>
<protein>
    <submittedName>
        <fullName evidence="1">Uncharacterized protein</fullName>
    </submittedName>
</protein>
<reference evidence="1 2" key="1">
    <citation type="submission" date="2016-10" db="EMBL/GenBank/DDBJ databases">
        <authorList>
            <person name="de Groot N.N."/>
        </authorList>
    </citation>
    <scope>NUCLEOTIDE SEQUENCE [LARGE SCALE GENOMIC DNA]</scope>
    <source>
        <strain evidence="1 2">DSM 16981</strain>
    </source>
</reference>
<organism evidence="1 2">
    <name type="scientific">Megasphaera paucivorans</name>
    <dbReference type="NCBI Taxonomy" id="349095"/>
    <lineage>
        <taxon>Bacteria</taxon>
        <taxon>Bacillati</taxon>
        <taxon>Bacillota</taxon>
        <taxon>Negativicutes</taxon>
        <taxon>Veillonellales</taxon>
        <taxon>Veillonellaceae</taxon>
        <taxon>Megasphaera</taxon>
    </lineage>
</organism>
<keyword evidence="2" id="KW-1185">Reference proteome</keyword>
<proteinExistence type="predicted"/>
<dbReference type="OrthoDB" id="1669310at2"/>
<dbReference type="EMBL" id="FNHQ01000001">
    <property type="protein sequence ID" value="SDM03291.1"/>
    <property type="molecule type" value="Genomic_DNA"/>
</dbReference>
<sequence>MSQIAKKHLLAGIIFGDPHTKEYIYMPGGEVGTESPLCVLERNGSRQDISLDEAGYLVEHLSLKKTIHPTLGKKSF</sequence>
<dbReference type="STRING" id="349095.SAMN05660299_00030"/>
<dbReference type="Proteomes" id="UP000199309">
    <property type="component" value="Unassembled WGS sequence"/>
</dbReference>
<dbReference type="RefSeq" id="WP_091647125.1">
    <property type="nucleotide sequence ID" value="NZ_FNHQ01000001.1"/>
</dbReference>
<evidence type="ECO:0000313" key="1">
    <source>
        <dbReference type="EMBL" id="SDM03291.1"/>
    </source>
</evidence>
<dbReference type="AlphaFoldDB" id="A0A1G9PXS1"/>
<accession>A0A1G9PXS1</accession>
<evidence type="ECO:0000313" key="2">
    <source>
        <dbReference type="Proteomes" id="UP000199309"/>
    </source>
</evidence>
<name>A0A1G9PXS1_9FIRM</name>